<dbReference type="Pfam" id="PF14759">
    <property type="entry name" value="Reductase_C"/>
    <property type="match status" value="1"/>
</dbReference>
<dbReference type="SUPFAM" id="SSF55424">
    <property type="entry name" value="FAD/NAD-linked reductases, dimerisation (C-terminal) domain"/>
    <property type="match status" value="1"/>
</dbReference>
<keyword evidence="7" id="KW-0223">Dioxygenase</keyword>
<keyword evidence="3" id="KW-0274">FAD</keyword>
<evidence type="ECO:0000256" key="3">
    <source>
        <dbReference type="ARBA" id="ARBA00022827"/>
    </source>
</evidence>
<sequence length="403" mass="42454">MNRIVIVGAGQAGAQAAISLRASGYDGEVVLIGEEAHPPYQRPPLSKAHLKGRDAPDRLYLRTEAFYEQKGITLRLGERVTAIDPDARSVSVGDERLAYDELLLATGAPPRHLAVAGGECGNVHYLRTHADAERLRTLLAGDGAVVVVGAGYIGLEVASVLRGAGREVVVVEMAPRVLARVASEPVSAFYQSLHEEAGVAFRFGEQLSAFVCNADGVTAARLSSGEIVECAAALVGIGAVPATGLADLAGIETSNGILVDEQGRTSAPHVWAAGDCTNFPSARYAKRLRLESVPNAIEQAKVVATNMAGGNAAYDPLPWFWSDQYDTKLQTVGLSEGSDHYVLRGEPSSGSFSVWYFGGDVLLAVDAINDPVAFVSGQKLLQNGKPVDPAVVADPDTNLRSLL</sequence>
<evidence type="ECO:0000259" key="6">
    <source>
        <dbReference type="Pfam" id="PF14759"/>
    </source>
</evidence>
<dbReference type="InterPro" id="IPR028202">
    <property type="entry name" value="Reductase_C"/>
</dbReference>
<dbReference type="Pfam" id="PF07992">
    <property type="entry name" value="Pyr_redox_2"/>
    <property type="match status" value="1"/>
</dbReference>
<dbReference type="PRINTS" id="PR00368">
    <property type="entry name" value="FADPNR"/>
</dbReference>
<evidence type="ECO:0000313" key="7">
    <source>
        <dbReference type="EMBL" id="MBB4660152.1"/>
    </source>
</evidence>
<comment type="cofactor">
    <cofactor evidence="1">
        <name>FAD</name>
        <dbReference type="ChEBI" id="CHEBI:57692"/>
    </cofactor>
</comment>
<dbReference type="GO" id="GO:0005737">
    <property type="term" value="C:cytoplasm"/>
    <property type="evidence" value="ECO:0007669"/>
    <property type="project" value="TreeGrafter"/>
</dbReference>
<proteinExistence type="predicted"/>
<organism evidence="7 8">
    <name type="scientific">Parvularcula dongshanensis</name>
    <dbReference type="NCBI Taxonomy" id="1173995"/>
    <lineage>
        <taxon>Bacteria</taxon>
        <taxon>Pseudomonadati</taxon>
        <taxon>Pseudomonadota</taxon>
        <taxon>Alphaproteobacteria</taxon>
        <taxon>Parvularculales</taxon>
        <taxon>Parvularculaceae</taxon>
        <taxon>Parvularcula</taxon>
    </lineage>
</organism>
<dbReference type="GO" id="GO:0008860">
    <property type="term" value="F:ferredoxin-NAD+ reductase activity"/>
    <property type="evidence" value="ECO:0007669"/>
    <property type="project" value="UniProtKB-EC"/>
</dbReference>
<dbReference type="GO" id="GO:0051213">
    <property type="term" value="F:dioxygenase activity"/>
    <property type="evidence" value="ECO:0007669"/>
    <property type="project" value="UniProtKB-KW"/>
</dbReference>
<dbReference type="InterPro" id="IPR050446">
    <property type="entry name" value="FAD-oxidoreductase/Apoptosis"/>
</dbReference>
<keyword evidence="8" id="KW-1185">Reference proteome</keyword>
<feature type="domain" description="Reductase C-terminal" evidence="6">
    <location>
        <begin position="319"/>
        <end position="403"/>
    </location>
</feature>
<dbReference type="Gene3D" id="3.30.390.30">
    <property type="match status" value="1"/>
</dbReference>
<dbReference type="PRINTS" id="PR00411">
    <property type="entry name" value="PNDRDTASEI"/>
</dbReference>
<dbReference type="InterPro" id="IPR023753">
    <property type="entry name" value="FAD/NAD-binding_dom"/>
</dbReference>
<dbReference type="GO" id="GO:0016651">
    <property type="term" value="F:oxidoreductase activity, acting on NAD(P)H"/>
    <property type="evidence" value="ECO:0007669"/>
    <property type="project" value="TreeGrafter"/>
</dbReference>
<name>A0A840I6Q6_9PROT</name>
<dbReference type="EC" id="1.18.1.3" evidence="7"/>
<dbReference type="SUPFAM" id="SSF51905">
    <property type="entry name" value="FAD/NAD(P)-binding domain"/>
    <property type="match status" value="2"/>
</dbReference>
<reference evidence="7 8" key="1">
    <citation type="submission" date="2020-08" db="EMBL/GenBank/DDBJ databases">
        <title>Genomic Encyclopedia of Type Strains, Phase IV (KMG-IV): sequencing the most valuable type-strain genomes for metagenomic binning, comparative biology and taxonomic classification.</title>
        <authorList>
            <person name="Goeker M."/>
        </authorList>
    </citation>
    <scope>NUCLEOTIDE SEQUENCE [LARGE SCALE GENOMIC DNA]</scope>
    <source>
        <strain evidence="7 8">DSM 102850</strain>
    </source>
</reference>
<feature type="domain" description="FAD/NAD(P)-binding" evidence="5">
    <location>
        <begin position="3"/>
        <end position="300"/>
    </location>
</feature>
<dbReference type="InterPro" id="IPR016156">
    <property type="entry name" value="FAD/NAD-linked_Rdtase_dimer_sf"/>
</dbReference>
<dbReference type="EMBL" id="JACHOB010000006">
    <property type="protein sequence ID" value="MBB4660152.1"/>
    <property type="molecule type" value="Genomic_DNA"/>
</dbReference>
<accession>A0A840I6Q6</accession>
<keyword evidence="2" id="KW-0285">Flavoprotein</keyword>
<dbReference type="InterPro" id="IPR036188">
    <property type="entry name" value="FAD/NAD-bd_sf"/>
</dbReference>
<evidence type="ECO:0000256" key="4">
    <source>
        <dbReference type="ARBA" id="ARBA00023002"/>
    </source>
</evidence>
<dbReference type="PANTHER" id="PTHR43557:SF2">
    <property type="entry name" value="RIESKE DOMAIN-CONTAINING PROTEIN-RELATED"/>
    <property type="match status" value="1"/>
</dbReference>
<protein>
    <submittedName>
        <fullName evidence="7">3-phenylpropionate/trans-cinnamate dioxygenase ferredoxin reductase subunit</fullName>
        <ecNumber evidence="7">1.18.1.3</ecNumber>
    </submittedName>
</protein>
<dbReference type="Gene3D" id="3.50.50.60">
    <property type="entry name" value="FAD/NAD(P)-binding domain"/>
    <property type="match status" value="2"/>
</dbReference>
<keyword evidence="4 7" id="KW-0560">Oxidoreductase</keyword>
<evidence type="ECO:0000256" key="2">
    <source>
        <dbReference type="ARBA" id="ARBA00022630"/>
    </source>
</evidence>
<evidence type="ECO:0000313" key="8">
    <source>
        <dbReference type="Proteomes" id="UP000563524"/>
    </source>
</evidence>
<dbReference type="Proteomes" id="UP000563524">
    <property type="component" value="Unassembled WGS sequence"/>
</dbReference>
<dbReference type="PANTHER" id="PTHR43557">
    <property type="entry name" value="APOPTOSIS-INDUCING FACTOR 1"/>
    <property type="match status" value="1"/>
</dbReference>
<comment type="caution">
    <text evidence="7">The sequence shown here is derived from an EMBL/GenBank/DDBJ whole genome shotgun (WGS) entry which is preliminary data.</text>
</comment>
<dbReference type="AlphaFoldDB" id="A0A840I6Q6"/>
<dbReference type="RefSeq" id="WP_183819444.1">
    <property type="nucleotide sequence ID" value="NZ_JACHOB010000006.1"/>
</dbReference>
<evidence type="ECO:0000256" key="1">
    <source>
        <dbReference type="ARBA" id="ARBA00001974"/>
    </source>
</evidence>
<gene>
    <name evidence="7" type="ORF">GGQ59_002696</name>
</gene>
<evidence type="ECO:0000259" key="5">
    <source>
        <dbReference type="Pfam" id="PF07992"/>
    </source>
</evidence>